<keyword evidence="3" id="KW-1185">Reference proteome</keyword>
<protein>
    <recommendedName>
        <fullName evidence="1">Methyltransferase domain-containing protein</fullName>
    </recommendedName>
</protein>
<reference evidence="2" key="1">
    <citation type="submission" date="2022-10" db="EMBL/GenBank/DDBJ databases">
        <title>Tapping the CABI collections for fungal endophytes: first genome assemblies for Collariella, Neodidymelliopsis, Ascochyta clinopodiicola, Didymella pomorum, Didymosphaeria variabile, Neocosmospora piperis and Neocucurbitaria cava.</title>
        <authorList>
            <person name="Hill R."/>
        </authorList>
    </citation>
    <scope>NUCLEOTIDE SEQUENCE</scope>
    <source>
        <strain evidence="2">IMI 356815</strain>
    </source>
</reference>
<dbReference type="RefSeq" id="XP_056073881.1">
    <property type="nucleotide sequence ID" value="XM_056213573.1"/>
</dbReference>
<dbReference type="GeneID" id="80908321"/>
<dbReference type="EMBL" id="JAPEUX010000003">
    <property type="protein sequence ID" value="KAJ4356755.1"/>
    <property type="molecule type" value="Genomic_DNA"/>
</dbReference>
<dbReference type="SUPFAM" id="SSF53335">
    <property type="entry name" value="S-adenosyl-L-methionine-dependent methyltransferases"/>
    <property type="match status" value="1"/>
</dbReference>
<dbReference type="Pfam" id="PF13649">
    <property type="entry name" value="Methyltransf_25"/>
    <property type="match status" value="1"/>
</dbReference>
<dbReference type="AlphaFoldDB" id="A0A9W9CDJ8"/>
<evidence type="ECO:0000313" key="3">
    <source>
        <dbReference type="Proteomes" id="UP001140513"/>
    </source>
</evidence>
<proteinExistence type="predicted"/>
<name>A0A9W9CDJ8_9PLEO</name>
<evidence type="ECO:0000259" key="1">
    <source>
        <dbReference type="Pfam" id="PF13649"/>
    </source>
</evidence>
<feature type="domain" description="Methyltransferase" evidence="1">
    <location>
        <begin position="51"/>
        <end position="154"/>
    </location>
</feature>
<comment type="caution">
    <text evidence="2">The sequence shown here is derived from an EMBL/GenBank/DDBJ whole genome shotgun (WGS) entry which is preliminary data.</text>
</comment>
<dbReference type="OrthoDB" id="2013972at2759"/>
<sequence>MNNPGSNNTFKPPHALVPTPKLYDELVGDGMENLAKGTVAGILPINPASVVLDIGCGTGAGTTAVLDAVSHSKTDKAHITIKGVDIHEGALDIYKKKAAEHKWPAEAIKADASNLDTIADATFTHAIGTAFLFALPEDGVPAIKEIYRTLQSGGVAAFNSWAHVPNMDPLRVASAATRPEGTPEIRGGMDKWEDAEFLRGVIEKGGFASEKITMRKRDVYVTGTTIQRYATMLWSFIGGTTKAGWLESDGEKWDEAIEIVEAELRKADGFKELEGGRLRLKFVANIAVARN</sequence>
<dbReference type="InterPro" id="IPR029063">
    <property type="entry name" value="SAM-dependent_MTases_sf"/>
</dbReference>
<dbReference type="Proteomes" id="UP001140513">
    <property type="component" value="Unassembled WGS sequence"/>
</dbReference>
<gene>
    <name evidence="2" type="ORF">N0V89_004791</name>
</gene>
<evidence type="ECO:0000313" key="2">
    <source>
        <dbReference type="EMBL" id="KAJ4356755.1"/>
    </source>
</evidence>
<dbReference type="CDD" id="cd02440">
    <property type="entry name" value="AdoMet_MTases"/>
    <property type="match status" value="1"/>
</dbReference>
<dbReference type="InterPro" id="IPR041698">
    <property type="entry name" value="Methyltransf_25"/>
</dbReference>
<accession>A0A9W9CDJ8</accession>
<dbReference type="Gene3D" id="3.40.50.150">
    <property type="entry name" value="Vaccinia Virus protein VP39"/>
    <property type="match status" value="1"/>
</dbReference>
<organism evidence="2 3">
    <name type="scientific">Didymosphaeria variabile</name>
    <dbReference type="NCBI Taxonomy" id="1932322"/>
    <lineage>
        <taxon>Eukaryota</taxon>
        <taxon>Fungi</taxon>
        <taxon>Dikarya</taxon>
        <taxon>Ascomycota</taxon>
        <taxon>Pezizomycotina</taxon>
        <taxon>Dothideomycetes</taxon>
        <taxon>Pleosporomycetidae</taxon>
        <taxon>Pleosporales</taxon>
        <taxon>Massarineae</taxon>
        <taxon>Didymosphaeriaceae</taxon>
        <taxon>Didymosphaeria</taxon>
    </lineage>
</organism>